<proteinExistence type="inferred from homology"/>
<feature type="domain" description="EthD" evidence="2">
    <location>
        <begin position="19"/>
        <end position="117"/>
    </location>
</feature>
<comment type="similarity">
    <text evidence="1">Belongs to the tpcK family.</text>
</comment>
<dbReference type="Pfam" id="PF07110">
    <property type="entry name" value="EthD"/>
    <property type="match status" value="1"/>
</dbReference>
<gene>
    <name evidence="3" type="ORF">CLO192961_LOCUS245153</name>
</gene>
<evidence type="ECO:0000259" key="2">
    <source>
        <dbReference type="Pfam" id="PF07110"/>
    </source>
</evidence>
<protein>
    <recommendedName>
        <fullName evidence="2">EthD domain-containing protein</fullName>
    </recommendedName>
</protein>
<reference evidence="3 4" key="1">
    <citation type="submission" date="2019-06" db="EMBL/GenBank/DDBJ databases">
        <authorList>
            <person name="Broberg M."/>
        </authorList>
    </citation>
    <scope>NUCLEOTIDE SEQUENCE [LARGE SCALE GENOMIC DNA]</scope>
</reference>
<comment type="caution">
    <text evidence="3">The sequence shown here is derived from an EMBL/GenBank/DDBJ whole genome shotgun (WGS) entry which is preliminary data.</text>
</comment>
<dbReference type="InterPro" id="IPR011008">
    <property type="entry name" value="Dimeric_a/b-barrel"/>
</dbReference>
<dbReference type="InterPro" id="IPR009799">
    <property type="entry name" value="EthD_dom"/>
</dbReference>
<evidence type="ECO:0000313" key="3">
    <source>
        <dbReference type="EMBL" id="VUC28763.1"/>
    </source>
</evidence>
<keyword evidence="4" id="KW-1185">Reference proteome</keyword>
<name>A0ABY6UFG1_BIOOC</name>
<dbReference type="Proteomes" id="UP000766486">
    <property type="component" value="Unassembled WGS sequence"/>
</dbReference>
<organism evidence="3 4">
    <name type="scientific">Bionectria ochroleuca</name>
    <name type="common">Gliocladium roseum</name>
    <dbReference type="NCBI Taxonomy" id="29856"/>
    <lineage>
        <taxon>Eukaryota</taxon>
        <taxon>Fungi</taxon>
        <taxon>Dikarya</taxon>
        <taxon>Ascomycota</taxon>
        <taxon>Pezizomycotina</taxon>
        <taxon>Sordariomycetes</taxon>
        <taxon>Hypocreomycetidae</taxon>
        <taxon>Hypocreales</taxon>
        <taxon>Bionectriaceae</taxon>
        <taxon>Clonostachys</taxon>
    </lineage>
</organism>
<accession>A0ABY6UFG1</accession>
<evidence type="ECO:0000256" key="1">
    <source>
        <dbReference type="ARBA" id="ARBA00005986"/>
    </source>
</evidence>
<dbReference type="EMBL" id="CABFNS010000794">
    <property type="protein sequence ID" value="VUC28763.1"/>
    <property type="molecule type" value="Genomic_DNA"/>
</dbReference>
<sequence>MAELGEQKILKYTVTHHRKEGRTHEEFLNWIIRDHIPLALPVLKKHGCIEYSIFSTPADLNGALRASIEKVHPTWEYADYDCIIEYSFRGIESIGKVMADPEWHAALKDDDEWVDKSKALLSLGYSTPFLLTTGEVVNLQ</sequence>
<dbReference type="SUPFAM" id="SSF54909">
    <property type="entry name" value="Dimeric alpha+beta barrel"/>
    <property type="match status" value="1"/>
</dbReference>
<dbReference type="Gene3D" id="3.30.70.100">
    <property type="match status" value="1"/>
</dbReference>
<evidence type="ECO:0000313" key="4">
    <source>
        <dbReference type="Proteomes" id="UP000766486"/>
    </source>
</evidence>